<evidence type="ECO:0000313" key="6">
    <source>
        <dbReference type="EMBL" id="ROT83078.1"/>
    </source>
</evidence>
<organism evidence="6 7">
    <name type="scientific">Penaeus vannamei</name>
    <name type="common">Whiteleg shrimp</name>
    <name type="synonym">Litopenaeus vannamei</name>
    <dbReference type="NCBI Taxonomy" id="6689"/>
    <lineage>
        <taxon>Eukaryota</taxon>
        <taxon>Metazoa</taxon>
        <taxon>Ecdysozoa</taxon>
        <taxon>Arthropoda</taxon>
        <taxon>Crustacea</taxon>
        <taxon>Multicrustacea</taxon>
        <taxon>Malacostraca</taxon>
        <taxon>Eumalacostraca</taxon>
        <taxon>Eucarida</taxon>
        <taxon>Decapoda</taxon>
        <taxon>Dendrobranchiata</taxon>
        <taxon>Penaeoidea</taxon>
        <taxon>Penaeidae</taxon>
        <taxon>Penaeus</taxon>
    </lineage>
</organism>
<dbReference type="SUPFAM" id="SSF55874">
    <property type="entry name" value="ATPase domain of HSP90 chaperone/DNA topoisomerase II/histidine kinase"/>
    <property type="match status" value="1"/>
</dbReference>
<dbReference type="Gene3D" id="3.30.565.10">
    <property type="entry name" value="Histidine kinase-like ATPase, C-terminal domain"/>
    <property type="match status" value="1"/>
</dbReference>
<comment type="caution">
    <text evidence="6">The sequence shown here is derived from an EMBL/GenBank/DDBJ whole genome shotgun (WGS) entry which is preliminary data.</text>
</comment>
<dbReference type="NCBIfam" id="TIGR00585">
    <property type="entry name" value="mutl"/>
    <property type="match status" value="1"/>
</dbReference>
<evidence type="ECO:0000256" key="3">
    <source>
        <dbReference type="SAM" id="MobiDB-lite"/>
    </source>
</evidence>
<dbReference type="InterPro" id="IPR002099">
    <property type="entry name" value="MutL/Mlh/PMS"/>
</dbReference>
<reference evidence="6 7" key="1">
    <citation type="submission" date="2018-04" db="EMBL/GenBank/DDBJ databases">
        <authorList>
            <person name="Zhang X."/>
            <person name="Yuan J."/>
            <person name="Li F."/>
            <person name="Xiang J."/>
        </authorList>
    </citation>
    <scope>NUCLEOTIDE SEQUENCE [LARGE SCALE GENOMIC DNA]</scope>
    <source>
        <tissue evidence="6">Muscle</tissue>
    </source>
</reference>
<dbReference type="EMBL" id="QCYY01000742">
    <property type="protein sequence ID" value="ROT83078.1"/>
    <property type="molecule type" value="Genomic_DNA"/>
</dbReference>
<dbReference type="Gene3D" id="3.30.1540.20">
    <property type="entry name" value="MutL, C-terminal domain, dimerisation subdomain"/>
    <property type="match status" value="1"/>
</dbReference>
<dbReference type="InterPro" id="IPR036890">
    <property type="entry name" value="HATPase_C_sf"/>
</dbReference>
<keyword evidence="7" id="KW-1185">Reference proteome</keyword>
<evidence type="ECO:0008006" key="8">
    <source>
        <dbReference type="Google" id="ProtNLM"/>
    </source>
</evidence>
<evidence type="ECO:0000256" key="1">
    <source>
        <dbReference type="ARBA" id="ARBA00006082"/>
    </source>
</evidence>
<dbReference type="PANTHER" id="PTHR10073:SF52">
    <property type="entry name" value="MISMATCH REPAIR ENDONUCLEASE PMS2"/>
    <property type="match status" value="1"/>
</dbReference>
<feature type="domain" description="DNA mismatch repair protein S5" evidence="5">
    <location>
        <begin position="238"/>
        <end position="378"/>
    </location>
</feature>
<dbReference type="GO" id="GO:0030983">
    <property type="term" value="F:mismatched DNA binding"/>
    <property type="evidence" value="ECO:0007669"/>
    <property type="project" value="InterPro"/>
</dbReference>
<feature type="region of interest" description="Disordered" evidence="3">
    <location>
        <begin position="391"/>
        <end position="446"/>
    </location>
</feature>
<dbReference type="GO" id="GO:0005524">
    <property type="term" value="F:ATP binding"/>
    <property type="evidence" value="ECO:0007669"/>
    <property type="project" value="InterPro"/>
</dbReference>
<evidence type="ECO:0000259" key="5">
    <source>
        <dbReference type="SMART" id="SM01340"/>
    </source>
</evidence>
<dbReference type="PANTHER" id="PTHR10073">
    <property type="entry name" value="DNA MISMATCH REPAIR PROTEIN MLH, PMS, MUTL"/>
    <property type="match status" value="1"/>
</dbReference>
<dbReference type="InterPro" id="IPR038973">
    <property type="entry name" value="MutL/Mlh/Pms-like"/>
</dbReference>
<dbReference type="InterPro" id="IPR037198">
    <property type="entry name" value="MutL_C_sf"/>
</dbReference>
<dbReference type="GO" id="GO:0140664">
    <property type="term" value="F:ATP-dependent DNA damage sensor activity"/>
    <property type="evidence" value="ECO:0007669"/>
    <property type="project" value="InterPro"/>
</dbReference>
<gene>
    <name evidence="6" type="ORF">C7M84_023745</name>
</gene>
<dbReference type="SUPFAM" id="SSF54211">
    <property type="entry name" value="Ribosomal protein S5 domain 2-like"/>
    <property type="match status" value="1"/>
</dbReference>
<dbReference type="GO" id="GO:0006298">
    <property type="term" value="P:mismatch repair"/>
    <property type="evidence" value="ECO:0007669"/>
    <property type="project" value="InterPro"/>
</dbReference>
<evidence type="ECO:0000259" key="4">
    <source>
        <dbReference type="SMART" id="SM00853"/>
    </source>
</evidence>
<feature type="compositionally biased region" description="Polar residues" evidence="3">
    <location>
        <begin position="433"/>
        <end position="446"/>
    </location>
</feature>
<dbReference type="AlphaFoldDB" id="A0A423U306"/>
<dbReference type="Pfam" id="PF13589">
    <property type="entry name" value="HATPase_c_3"/>
    <property type="match status" value="1"/>
</dbReference>
<dbReference type="GO" id="GO:0032389">
    <property type="term" value="C:MutLalpha complex"/>
    <property type="evidence" value="ECO:0007669"/>
    <property type="project" value="TreeGrafter"/>
</dbReference>
<comment type="similarity">
    <text evidence="1">Belongs to the DNA mismatch repair MutL/HexB family.</text>
</comment>
<dbReference type="CDD" id="cd03484">
    <property type="entry name" value="MutL_Trans_hPMS_2_like"/>
    <property type="match status" value="1"/>
</dbReference>
<name>A0A423U306_PENVA</name>
<accession>A0A423U306</accession>
<feature type="compositionally biased region" description="Polar residues" evidence="3">
    <location>
        <begin position="406"/>
        <end position="423"/>
    </location>
</feature>
<dbReference type="InterPro" id="IPR042120">
    <property type="entry name" value="MutL_C_dimsub"/>
</dbReference>
<dbReference type="SMART" id="SM00853">
    <property type="entry name" value="MutL_C"/>
    <property type="match status" value="1"/>
</dbReference>
<dbReference type="FunFam" id="3.30.565.10:FF:000014">
    <property type="entry name" value="Mismatch repair endonuclease pms1, putative"/>
    <property type="match status" value="1"/>
</dbReference>
<dbReference type="Gene3D" id="3.30.230.10">
    <property type="match status" value="1"/>
</dbReference>
<dbReference type="Proteomes" id="UP000283509">
    <property type="component" value="Unassembled WGS sequence"/>
</dbReference>
<dbReference type="OrthoDB" id="10254304at2759"/>
<dbReference type="InterPro" id="IPR014790">
    <property type="entry name" value="MutL_C"/>
</dbReference>
<dbReference type="InterPro" id="IPR020568">
    <property type="entry name" value="Ribosomal_Su5_D2-typ_SF"/>
</dbReference>
<sequence length="689" mass="76461">MDELEGVDVIESNGEAAPTTQAAKSIKAIDRTTVHKICSGQVVLTLGTAIKELVENSIDAGATSVEIRLRDHGISLIEVIDNGKGVEESDFEGLTLKHHTSKIQDFGDLVGVKTFGFRGEALSSLCALSDLTIATRHESQAVATKLVYDHNGKLITKTPCPRQVGTTVTLQNLFSTLPVRHKEFQRNIKKEFGKMVQVLNSYCLISTGIRISCTNQSDKGKKSVVLSTNGHPTIKENISSVFGAKQVSSLMEFKQETASDDILSEYGMQCSSEDIKGNTLFTLEGFISSCEHGQGRSASDRQFYFINSRPCDPAKVIKVVNEVYHQYNRYQYPCVVLNIRLKEDDVDINVTPDKRQILVNNEKLLLATIKTSMIRLYGNIPNSFKMQNTSLNNSFTSSQSNNTPSRASPSVGSPSNSRISALSQKFGRKSEGSPLSNLSPTQPSTPLSVFSLKRSFSNSSCTDESPSNKQPKLESFLAKCKSDPGKNPVTSIKSEEDDKSFLSDFTPLENHEIVTNGDKNDIENNDAVKEECEDMEGGRKMVKTEDELRKEISKDMFAKMEILGQFNLGFIIARFGSDLFIIDQHATDEKYNFETLQATCTIQNQRLIAPQQLELTAANETVLLDNLEIFLKNGFEFKIDEEKPMGQRNHLFGSVSLTPSFWSCSHTRGEERDVDSYLTGNLRVHIVEE</sequence>
<dbReference type="InterPro" id="IPR013507">
    <property type="entry name" value="DNA_mismatch_S5_2-like"/>
</dbReference>
<dbReference type="InterPro" id="IPR014762">
    <property type="entry name" value="DNA_mismatch_repair_CS"/>
</dbReference>
<dbReference type="InterPro" id="IPR014721">
    <property type="entry name" value="Ribsml_uS5_D2-typ_fold_subgr"/>
</dbReference>
<proteinExistence type="inferred from homology"/>
<dbReference type="SMART" id="SM01340">
    <property type="entry name" value="DNA_mis_repair"/>
    <property type="match status" value="1"/>
</dbReference>
<dbReference type="SUPFAM" id="SSF118116">
    <property type="entry name" value="DNA mismatch repair protein MutL"/>
    <property type="match status" value="1"/>
</dbReference>
<dbReference type="CDD" id="cd16926">
    <property type="entry name" value="HATPase_MutL-MLH-PMS-like"/>
    <property type="match status" value="1"/>
</dbReference>
<evidence type="ECO:0000313" key="7">
    <source>
        <dbReference type="Proteomes" id="UP000283509"/>
    </source>
</evidence>
<feature type="domain" description="MutL C-terminal dimerisation" evidence="4">
    <location>
        <begin position="562"/>
        <end position="673"/>
    </location>
</feature>
<dbReference type="Pfam" id="PF01119">
    <property type="entry name" value="DNA_mis_repair"/>
    <property type="match status" value="1"/>
</dbReference>
<dbReference type="STRING" id="6689.A0A423U306"/>
<evidence type="ECO:0000256" key="2">
    <source>
        <dbReference type="ARBA" id="ARBA00022763"/>
    </source>
</evidence>
<dbReference type="GO" id="GO:0016887">
    <property type="term" value="F:ATP hydrolysis activity"/>
    <property type="evidence" value="ECO:0007669"/>
    <property type="project" value="InterPro"/>
</dbReference>
<dbReference type="PROSITE" id="PS00058">
    <property type="entry name" value="DNA_MISMATCH_REPAIR_1"/>
    <property type="match status" value="1"/>
</dbReference>
<keyword evidence="2" id="KW-0227">DNA damage</keyword>
<dbReference type="Pfam" id="PF08676">
    <property type="entry name" value="MutL_C"/>
    <property type="match status" value="1"/>
</dbReference>
<dbReference type="FunFam" id="3.30.230.10:FF:000032">
    <property type="entry name" value="mismatch repair endonuclease PMS2 isoform X2"/>
    <property type="match status" value="1"/>
</dbReference>
<protein>
    <recommendedName>
        <fullName evidence="8">Mismatch repair endonuclease PMS2</fullName>
    </recommendedName>
</protein>
<feature type="compositionally biased region" description="Low complexity" evidence="3">
    <location>
        <begin position="391"/>
        <end position="405"/>
    </location>
</feature>
<reference evidence="6 7" key="2">
    <citation type="submission" date="2019-01" db="EMBL/GenBank/DDBJ databases">
        <title>The decoding of complex shrimp genome reveals the adaptation for benthos swimmer, frequently molting mechanism and breeding impact on genome.</title>
        <authorList>
            <person name="Sun Y."/>
            <person name="Gao Y."/>
            <person name="Yu Y."/>
        </authorList>
    </citation>
    <scope>NUCLEOTIDE SEQUENCE [LARGE SCALE GENOMIC DNA]</scope>
    <source>
        <tissue evidence="6">Muscle</tissue>
    </source>
</reference>